<organism evidence="3 4">
    <name type="scientific">Siminovitchia fordii</name>
    <dbReference type="NCBI Taxonomy" id="254759"/>
    <lineage>
        <taxon>Bacteria</taxon>
        <taxon>Bacillati</taxon>
        <taxon>Bacillota</taxon>
        <taxon>Bacilli</taxon>
        <taxon>Bacillales</taxon>
        <taxon>Bacillaceae</taxon>
        <taxon>Siminovitchia</taxon>
    </lineage>
</organism>
<dbReference type="InterPro" id="IPR011990">
    <property type="entry name" value="TPR-like_helical_dom_sf"/>
</dbReference>
<dbReference type="EMBL" id="BOQT01000009">
    <property type="protein sequence ID" value="GIN21509.1"/>
    <property type="molecule type" value="Genomic_DNA"/>
</dbReference>
<feature type="repeat" description="TPR" evidence="1">
    <location>
        <begin position="27"/>
        <end position="60"/>
    </location>
</feature>
<feature type="coiled-coil region" evidence="2">
    <location>
        <begin position="102"/>
        <end position="136"/>
    </location>
</feature>
<evidence type="ECO:0000313" key="3">
    <source>
        <dbReference type="EMBL" id="GIN21509.1"/>
    </source>
</evidence>
<protein>
    <recommendedName>
        <fullName evidence="5">Lipoprotein</fullName>
    </recommendedName>
</protein>
<gene>
    <name evidence="3" type="ORF">J1TS3_26430</name>
</gene>
<sequence>MKKLSNYLLVFLMILSVYGCSKNNEIYEKLMEQGVHQIEKEEYERAENFFKKALEGNPKDEKATILIKQTQKMLKALKEYDEGDFEAAKISAEKVKKLKGGSETLQEKAESLLGQMEELEKKKEEYTASYEEAKQHYEQGEFDESLRIVDEFSEEDLSHPFFGHLTENIDMLKSDVKNAREKALAAAEAKAEAEEKAKAEAEERAKVEAEKKAAEKAQQEKVAEEKAKVEAAPEDIGAAGGYWLTEDRTEACHLTPTYFACAVKQSDVGFEENIINIHHISSTEIELTLNSGYKTRLILADKDVLQGEGGRMNRVSKEEANSIYEGYYELP</sequence>
<reference evidence="3 4" key="1">
    <citation type="submission" date="2021-03" db="EMBL/GenBank/DDBJ databases">
        <title>Antimicrobial resistance genes in bacteria isolated from Japanese honey, and their potential for conferring macrolide and lincosamide resistance in the American foulbrood pathogen Paenibacillus larvae.</title>
        <authorList>
            <person name="Okamoto M."/>
            <person name="Kumagai M."/>
            <person name="Kanamori H."/>
            <person name="Takamatsu D."/>
        </authorList>
    </citation>
    <scope>NUCLEOTIDE SEQUENCE [LARGE SCALE GENOMIC DNA]</scope>
    <source>
        <strain evidence="3 4">J1TS3</strain>
    </source>
</reference>
<comment type="caution">
    <text evidence="3">The sequence shown here is derived from an EMBL/GenBank/DDBJ whole genome shotgun (WGS) entry which is preliminary data.</text>
</comment>
<evidence type="ECO:0000256" key="2">
    <source>
        <dbReference type="SAM" id="Coils"/>
    </source>
</evidence>
<evidence type="ECO:0000256" key="1">
    <source>
        <dbReference type="PROSITE-ProRule" id="PRU00339"/>
    </source>
</evidence>
<evidence type="ECO:0000313" key="4">
    <source>
        <dbReference type="Proteomes" id="UP000680279"/>
    </source>
</evidence>
<accession>A0ABQ4K6Y7</accession>
<dbReference type="InterPro" id="IPR019734">
    <property type="entry name" value="TPR_rpt"/>
</dbReference>
<feature type="coiled-coil region" evidence="2">
    <location>
        <begin position="162"/>
        <end position="227"/>
    </location>
</feature>
<keyword evidence="1" id="KW-0802">TPR repeat</keyword>
<dbReference type="SUPFAM" id="SSF48452">
    <property type="entry name" value="TPR-like"/>
    <property type="match status" value="1"/>
</dbReference>
<dbReference type="Gene3D" id="1.25.40.10">
    <property type="entry name" value="Tetratricopeptide repeat domain"/>
    <property type="match status" value="1"/>
</dbReference>
<keyword evidence="4" id="KW-1185">Reference proteome</keyword>
<proteinExistence type="predicted"/>
<dbReference type="Proteomes" id="UP000680279">
    <property type="component" value="Unassembled WGS sequence"/>
</dbReference>
<name>A0ABQ4K6Y7_9BACI</name>
<dbReference type="PROSITE" id="PS51257">
    <property type="entry name" value="PROKAR_LIPOPROTEIN"/>
    <property type="match status" value="1"/>
</dbReference>
<evidence type="ECO:0008006" key="5">
    <source>
        <dbReference type="Google" id="ProtNLM"/>
    </source>
</evidence>
<dbReference type="RefSeq" id="WP_212963335.1">
    <property type="nucleotide sequence ID" value="NZ_BOQT01000009.1"/>
</dbReference>
<keyword evidence="2" id="KW-0175">Coiled coil</keyword>
<dbReference type="PROSITE" id="PS50005">
    <property type="entry name" value="TPR"/>
    <property type="match status" value="1"/>
</dbReference>